<evidence type="ECO:0000256" key="1">
    <source>
        <dbReference type="ARBA" id="ARBA00004123"/>
    </source>
</evidence>
<keyword evidence="5" id="KW-0234">DNA repair</keyword>
<dbReference type="AlphaFoldDB" id="A0A7G7WNI3"/>
<name>A0A7G7WNI3_9BILA</name>
<dbReference type="GO" id="GO:0000712">
    <property type="term" value="P:resolution of meiotic recombination intermediates"/>
    <property type="evidence" value="ECO:0007669"/>
    <property type="project" value="TreeGrafter"/>
</dbReference>
<feature type="compositionally biased region" description="Polar residues" evidence="8">
    <location>
        <begin position="82"/>
        <end position="91"/>
    </location>
</feature>
<keyword evidence="6" id="KW-0539">Nucleus</keyword>
<protein>
    <recommendedName>
        <fullName evidence="7">Structure-specific endonuclease subunit SLX4</fullName>
    </recommendedName>
</protein>
<dbReference type="GO" id="GO:0006260">
    <property type="term" value="P:DNA replication"/>
    <property type="evidence" value="ECO:0007669"/>
    <property type="project" value="InterPro"/>
</dbReference>
<evidence type="ECO:0000313" key="9">
    <source>
        <dbReference type="EMBL" id="QNH68109.1"/>
    </source>
</evidence>
<keyword evidence="4" id="KW-0233">DNA recombination</keyword>
<comment type="subcellular location">
    <subcellularLocation>
        <location evidence="1">Nucleus</location>
    </subcellularLocation>
</comment>
<dbReference type="GO" id="GO:0006281">
    <property type="term" value="P:DNA repair"/>
    <property type="evidence" value="ECO:0007669"/>
    <property type="project" value="UniProtKB-KW"/>
</dbReference>
<evidence type="ECO:0000256" key="5">
    <source>
        <dbReference type="ARBA" id="ARBA00023204"/>
    </source>
</evidence>
<evidence type="ECO:0000256" key="2">
    <source>
        <dbReference type="ARBA" id="ARBA00006661"/>
    </source>
</evidence>
<sequence>MISFSLNNNSFVNRFINKSREFIDRFERKQVQFRNKPLAQHAYQNYLKEKKIYNQELEEETKRRLLEICSKGQPLKQEEVKTSQVNEQAATKDQQQKKRQHQAQISKFLTPSQSNNDDSTKNSTTGTCSKLSFKNLDQTVDIPKSQEFKRQKSLNDSKSDISKYFSKNDQLNCPVCSYNLSKLVETEREKHVNQCLDRKSYLSYEYKPANKFKRNESKESAEPKECVNQNKLKSSPNETQQKQNESLLKDAVPNCPICGKVLHNFNIRQNHLKKCSQVFHIRTESLVELVRKQKEKIDLEISKGLIPSDVYIPKAKKQEKKAKTGNRVIKLEQPKSKNDEQLQIAIALSNSLNPAEDCPKQAEIKLFKCQKKNEKKGIYESALLLVDDETRTANLSTKFADLLEKQIKYDNEIVEKTTFFVKTKFKADNNYLWNKCKYFKESEDNFYVQAFLQTGRFTVGHQVFIDKTDQEKFSNIEVINTQTAYLLADLNDHTQENISIYLTQSQCQFNQTQQGYQTLNSICESSQVDQSQQENQVVTENNSETILKKENIKIHIEQEIQENKKIESSCFQLEEEINKESVDCVNGEENEMDQSQTRDKPNLNFLLEETIFEPNDSINDDNGLNDQAIFIDETHLSGSSNHKTNLNDNQDLVSEGSEISSDKNSNILDQNIMDESQEEMENHVDKIIETESNPVEILISDDSEQAKENKKRKSIDIIELNDSSISQSPKKFEKNKKFKLDLNMLDEEIEIICDQSVCNKSPKEIAKENNDDSSLSSLPSLDANMQIELDTNENKLDSNKNEERDVLELLEKSQFELNQPNDDALDEVWKNFGDDQLDCQLTFANETNDNWQSDLIKEIVDPIIEIKEPKSDQNPASNNDSDAEICDFIDNYSEKSKSSRKKSNNSTLDEEDLDAFVFEKEPSCLKNAKFNKSDALKNLPNFSSMATPDLKSELKKYGVKALPKKQAVKKLTEIYEFTSRKENKISFKRSHSCMDFKTSSTNMKNSSSFNQIASKKQVENSNLNNCKDDLDSMAKIMNLESLGTQKNKKKTLKKTVSDLGACRPSQPALSSQSGFVKIGGKKNKNLEMTLDEVMLDLVDEENDDETSEASESSASQKKSGNLLKEKVKKSLNEEETRKHVSSVIKSDNNLYLKILNYEPLDYEFFFTSLQTSLAPRKCNNKILMKVLDEFCVTFTLKNLNTRGASKLKSKKKH</sequence>
<dbReference type="PANTHER" id="PTHR21541">
    <property type="entry name" value="BTB POZ DOMAIN CONTAINING 12"/>
    <property type="match status" value="1"/>
</dbReference>
<proteinExistence type="evidence at transcript level"/>
<dbReference type="InterPro" id="IPR018574">
    <property type="entry name" value="Structure-sp_endonuc_su_Slx4"/>
</dbReference>
<feature type="compositionally biased region" description="Polar residues" evidence="8">
    <location>
        <begin position="105"/>
        <end position="128"/>
    </location>
</feature>
<reference evidence="9" key="1">
    <citation type="submission" date="2020-04" db="EMBL/GenBank/DDBJ databases">
        <title>Genome-wide identification of DNA double-strand break (DSBs) repair genes and transcriptional modulation in response to Benzo[alpha]pyrene in the monogonont rotifer Brachionus spp.</title>
        <authorList>
            <person name="Kim M.-S."/>
            <person name="Lee Y.H."/>
            <person name="Lee J.-S."/>
        </authorList>
    </citation>
    <scope>NUCLEOTIDE SEQUENCE</scope>
</reference>
<comment type="similarity">
    <text evidence="2">Belongs to the SLX4 family.</text>
</comment>
<organism evidence="9">
    <name type="scientific">Brachionus koreanus</name>
    <dbReference type="NCBI Taxonomy" id="1199090"/>
    <lineage>
        <taxon>Eukaryota</taxon>
        <taxon>Metazoa</taxon>
        <taxon>Spiralia</taxon>
        <taxon>Gnathifera</taxon>
        <taxon>Rotifera</taxon>
        <taxon>Eurotatoria</taxon>
        <taxon>Monogononta</taxon>
        <taxon>Pseudotrocha</taxon>
        <taxon>Ploima</taxon>
        <taxon>Brachionidae</taxon>
        <taxon>Brachionus</taxon>
    </lineage>
</organism>
<feature type="region of interest" description="Disordered" evidence="8">
    <location>
        <begin position="79"/>
        <end position="128"/>
    </location>
</feature>
<evidence type="ECO:0000256" key="3">
    <source>
        <dbReference type="ARBA" id="ARBA00022763"/>
    </source>
</evidence>
<dbReference type="EMBL" id="MT276022">
    <property type="protein sequence ID" value="QNH68109.1"/>
    <property type="molecule type" value="mRNA"/>
</dbReference>
<feature type="compositionally biased region" description="Basic and acidic residues" evidence="8">
    <location>
        <begin position="213"/>
        <end position="225"/>
    </location>
</feature>
<evidence type="ECO:0000256" key="8">
    <source>
        <dbReference type="SAM" id="MobiDB-lite"/>
    </source>
</evidence>
<feature type="region of interest" description="Disordered" evidence="8">
    <location>
        <begin position="1101"/>
        <end position="1122"/>
    </location>
</feature>
<keyword evidence="9" id="KW-0255">Endonuclease</keyword>
<evidence type="ECO:0000256" key="6">
    <source>
        <dbReference type="ARBA" id="ARBA00023242"/>
    </source>
</evidence>
<evidence type="ECO:0000256" key="4">
    <source>
        <dbReference type="ARBA" id="ARBA00023172"/>
    </source>
</evidence>
<keyword evidence="9" id="KW-0378">Hydrolase</keyword>
<feature type="region of interest" description="Disordered" evidence="8">
    <location>
        <begin position="213"/>
        <end position="244"/>
    </location>
</feature>
<keyword evidence="9" id="KW-0540">Nuclease</keyword>
<dbReference type="Pfam" id="PF09494">
    <property type="entry name" value="Slx4"/>
    <property type="match status" value="1"/>
</dbReference>
<dbReference type="PANTHER" id="PTHR21541:SF3">
    <property type="entry name" value="STRUCTURE-SPECIFIC ENDONUCLEASE SUBUNIT SLX4"/>
    <property type="match status" value="1"/>
</dbReference>
<dbReference type="GO" id="GO:0004519">
    <property type="term" value="F:endonuclease activity"/>
    <property type="evidence" value="ECO:0007669"/>
    <property type="project" value="UniProtKB-KW"/>
</dbReference>
<dbReference type="CDD" id="cd22999">
    <property type="entry name" value="SAP_SLX4"/>
    <property type="match status" value="1"/>
</dbReference>
<evidence type="ECO:0000256" key="7">
    <source>
        <dbReference type="ARBA" id="ARBA00029496"/>
    </source>
</evidence>
<keyword evidence="3" id="KW-0227">DNA damage</keyword>
<accession>A0A7G7WNI3</accession>
<dbReference type="GO" id="GO:0033557">
    <property type="term" value="C:Slx1-Slx4 complex"/>
    <property type="evidence" value="ECO:0007669"/>
    <property type="project" value="InterPro"/>
</dbReference>
<feature type="compositionally biased region" description="Polar residues" evidence="8">
    <location>
        <begin position="227"/>
        <end position="244"/>
    </location>
</feature>
<feature type="region of interest" description="Disordered" evidence="8">
    <location>
        <begin position="639"/>
        <end position="665"/>
    </location>
</feature>